<reference evidence="1 2" key="1">
    <citation type="submission" date="2020-01" db="EMBL/GenBank/DDBJ databases">
        <authorList>
            <consortium name="DOE Joint Genome Institute"/>
            <person name="Haridas S."/>
            <person name="Albert R."/>
            <person name="Binder M."/>
            <person name="Bloem J."/>
            <person name="Labutti K."/>
            <person name="Salamov A."/>
            <person name="Andreopoulos B."/>
            <person name="Baker S.E."/>
            <person name="Barry K."/>
            <person name="Bills G."/>
            <person name="Bluhm B.H."/>
            <person name="Cannon C."/>
            <person name="Castanera R."/>
            <person name="Culley D.E."/>
            <person name="Daum C."/>
            <person name="Ezra D."/>
            <person name="Gonzalez J.B."/>
            <person name="Henrissat B."/>
            <person name="Kuo A."/>
            <person name="Liang C."/>
            <person name="Lipzen A."/>
            <person name="Lutzoni F."/>
            <person name="Magnuson J."/>
            <person name="Mondo S."/>
            <person name="Nolan M."/>
            <person name="Ohm R."/>
            <person name="Pangilinan J."/>
            <person name="Park H.-J.H."/>
            <person name="Ramirez L."/>
            <person name="Alfaro M."/>
            <person name="Sun H."/>
            <person name="Tritt A."/>
            <person name="Yoshinaga Y."/>
            <person name="Zwiers L.-H.L."/>
            <person name="Turgeon B.G."/>
            <person name="Goodwin S.B."/>
            <person name="Spatafora J.W."/>
            <person name="Crous P.W."/>
            <person name="Grigoriev I.V."/>
        </authorList>
    </citation>
    <scope>NUCLEOTIDE SEQUENCE [LARGE SCALE GENOMIC DNA]</scope>
    <source>
        <strain evidence="1 2">CBS 611.86</strain>
    </source>
</reference>
<evidence type="ECO:0000313" key="1">
    <source>
        <dbReference type="EMBL" id="KAF2870683.1"/>
    </source>
</evidence>
<accession>A0A7C8MAS9</accession>
<sequence>MKVPQSLVMRVLIATAALVSSHHSLRLSLSESAFIAHTHTPFAMPAFATMKSYDHITNATDPIVRPRVHSIA</sequence>
<name>A0A7C8MAS9_9PLEO</name>
<dbReference type="EMBL" id="JAADJZ010000013">
    <property type="protein sequence ID" value="KAF2870683.1"/>
    <property type="molecule type" value="Genomic_DNA"/>
</dbReference>
<protein>
    <submittedName>
        <fullName evidence="1">Uncharacterized protein</fullName>
    </submittedName>
</protein>
<proteinExistence type="predicted"/>
<gene>
    <name evidence="1" type="ORF">BDV95DRAFT_574337</name>
</gene>
<organism evidence="1 2">
    <name type="scientific">Massariosphaeria phaeospora</name>
    <dbReference type="NCBI Taxonomy" id="100035"/>
    <lineage>
        <taxon>Eukaryota</taxon>
        <taxon>Fungi</taxon>
        <taxon>Dikarya</taxon>
        <taxon>Ascomycota</taxon>
        <taxon>Pezizomycotina</taxon>
        <taxon>Dothideomycetes</taxon>
        <taxon>Pleosporomycetidae</taxon>
        <taxon>Pleosporales</taxon>
        <taxon>Pleosporales incertae sedis</taxon>
        <taxon>Massariosphaeria</taxon>
    </lineage>
</organism>
<dbReference type="AlphaFoldDB" id="A0A7C8MAS9"/>
<dbReference type="Proteomes" id="UP000481861">
    <property type="component" value="Unassembled WGS sequence"/>
</dbReference>
<comment type="caution">
    <text evidence="1">The sequence shown here is derived from an EMBL/GenBank/DDBJ whole genome shotgun (WGS) entry which is preliminary data.</text>
</comment>
<evidence type="ECO:0000313" key="2">
    <source>
        <dbReference type="Proteomes" id="UP000481861"/>
    </source>
</evidence>
<keyword evidence="2" id="KW-1185">Reference proteome</keyword>